<comment type="cofactor">
    <cofactor evidence="1">
        <name>Mg(2+)</name>
        <dbReference type="ChEBI" id="CHEBI:18420"/>
    </cofactor>
</comment>
<feature type="domain" description="DNA helicase Pif1-like 2B" evidence="3">
    <location>
        <begin position="425"/>
        <end position="451"/>
    </location>
</feature>
<dbReference type="SUPFAM" id="SSF52540">
    <property type="entry name" value="P-loop containing nucleoside triphosphate hydrolases"/>
    <property type="match status" value="2"/>
</dbReference>
<dbReference type="EMBL" id="KQ415946">
    <property type="protein sequence ID" value="KOF99489.1"/>
    <property type="molecule type" value="Genomic_DNA"/>
</dbReference>
<dbReference type="PANTHER" id="PTHR10492:SF57">
    <property type="entry name" value="ATP-DEPENDENT DNA HELICASE"/>
    <property type="match status" value="1"/>
</dbReference>
<dbReference type="GO" id="GO:0006281">
    <property type="term" value="P:DNA repair"/>
    <property type="evidence" value="ECO:0007669"/>
    <property type="project" value="UniProtKB-KW"/>
</dbReference>
<comment type="similarity">
    <text evidence="1">Belongs to the helicase family.</text>
</comment>
<name>A0A0L8IDK0_OCTBM</name>
<keyword evidence="1" id="KW-0347">Helicase</keyword>
<feature type="domain" description="DNA helicase Pif1-like DEAD-box helicase" evidence="2">
    <location>
        <begin position="359"/>
        <end position="424"/>
    </location>
</feature>
<evidence type="ECO:0000259" key="3">
    <source>
        <dbReference type="Pfam" id="PF21530"/>
    </source>
</evidence>
<dbReference type="GO" id="GO:0006310">
    <property type="term" value="P:DNA recombination"/>
    <property type="evidence" value="ECO:0007669"/>
    <property type="project" value="UniProtKB-KW"/>
</dbReference>
<keyword evidence="1" id="KW-0227">DNA damage</keyword>
<dbReference type="EC" id="5.6.2.3" evidence="1"/>
<dbReference type="PANTHER" id="PTHR10492">
    <property type="match status" value="1"/>
</dbReference>
<accession>A0A0L8IDK0</accession>
<dbReference type="GO" id="GO:0005524">
    <property type="term" value="F:ATP binding"/>
    <property type="evidence" value="ECO:0007669"/>
    <property type="project" value="UniProtKB-KW"/>
</dbReference>
<keyword evidence="1" id="KW-0233">DNA recombination</keyword>
<dbReference type="GO" id="GO:0043139">
    <property type="term" value="F:5'-3' DNA helicase activity"/>
    <property type="evidence" value="ECO:0007669"/>
    <property type="project" value="UniProtKB-EC"/>
</dbReference>
<dbReference type="OrthoDB" id="6128111at2759"/>
<dbReference type="Pfam" id="PF05970">
    <property type="entry name" value="PIF1"/>
    <property type="match status" value="1"/>
</dbReference>
<reference evidence="4" key="1">
    <citation type="submission" date="2015-07" db="EMBL/GenBank/DDBJ databases">
        <title>MeaNS - Measles Nucleotide Surveillance Program.</title>
        <authorList>
            <person name="Tran T."/>
            <person name="Druce J."/>
        </authorList>
    </citation>
    <scope>NUCLEOTIDE SEQUENCE</scope>
    <source>
        <strain evidence="4">UCB-OBI-ISO-001</strain>
        <tissue evidence="4">Gonad</tissue>
    </source>
</reference>
<dbReference type="InterPro" id="IPR027417">
    <property type="entry name" value="P-loop_NTPase"/>
</dbReference>
<dbReference type="InterPro" id="IPR049163">
    <property type="entry name" value="Pif1-like_2B_dom"/>
</dbReference>
<dbReference type="GO" id="GO:0016887">
    <property type="term" value="F:ATP hydrolysis activity"/>
    <property type="evidence" value="ECO:0007669"/>
    <property type="project" value="RHEA"/>
</dbReference>
<evidence type="ECO:0000313" key="4">
    <source>
        <dbReference type="EMBL" id="KOF99489.1"/>
    </source>
</evidence>
<sequence>MTASSANVLQEGGFMPTFKVQRQIYHKISSFEPAENQDPQFLQLYFVGNLHEQATRRNSISTGTKFQLIMQLQDLLHQKNSYVRSFKCALETEALSNFNVVVDVQKRPSREHAGRYNAPTCNEIAVLLHGEQHNPRDIVLRRRNTTLQRISETHRSYDTLQYPLLIVNSEDGYHIGIPQQDPQNLLLQTCELCDPATLWLKYRDNLAEDFKQQAQRLYPDMEGISNEVCNKTLIHIEDRIATLGGKELSTYGLPQTFRSGSNNLPTAVIHETCCISLRRLAEIRQRVVQFNYYIYYSITYKERTHTMFYIVENEPKLLPDQLQAYRSIINSVRQREGRIFFLDAPGWTGKTFITKLLLAKTAHSTFKLPFNLAASKMSSCNINKSSDQGQILKRCYLIVWDECTMSHKGALEALDRALKDIRNSLKVGTPVMLLRNLEPPRHCNGTRLVIKKMMSKVIEANLSGCRKNDDVFIPRIPLTPSGTEIPFMFRRLQFPLRVSFAMSINKSQGQTLSVTGLLLEEPCFSHGQLYVGCSRVG</sequence>
<dbReference type="GO" id="GO:0000723">
    <property type="term" value="P:telomere maintenance"/>
    <property type="evidence" value="ECO:0007669"/>
    <property type="project" value="InterPro"/>
</dbReference>
<dbReference type="Pfam" id="PF21530">
    <property type="entry name" value="Pif1_2B_dom"/>
    <property type="match status" value="1"/>
</dbReference>
<evidence type="ECO:0000256" key="1">
    <source>
        <dbReference type="RuleBase" id="RU363044"/>
    </source>
</evidence>
<dbReference type="AlphaFoldDB" id="A0A0L8IDK0"/>
<dbReference type="InterPro" id="IPR010285">
    <property type="entry name" value="DNA_helicase_pif1-like_DEAD"/>
</dbReference>
<organism evidence="4">
    <name type="scientific">Octopus bimaculoides</name>
    <name type="common">California two-spotted octopus</name>
    <dbReference type="NCBI Taxonomy" id="37653"/>
    <lineage>
        <taxon>Eukaryota</taxon>
        <taxon>Metazoa</taxon>
        <taxon>Spiralia</taxon>
        <taxon>Lophotrochozoa</taxon>
        <taxon>Mollusca</taxon>
        <taxon>Cephalopoda</taxon>
        <taxon>Coleoidea</taxon>
        <taxon>Octopodiformes</taxon>
        <taxon>Octopoda</taxon>
        <taxon>Incirrata</taxon>
        <taxon>Octopodidae</taxon>
        <taxon>Octopus</taxon>
    </lineage>
</organism>
<evidence type="ECO:0000259" key="2">
    <source>
        <dbReference type="Pfam" id="PF05970"/>
    </source>
</evidence>
<keyword evidence="1" id="KW-0067">ATP-binding</keyword>
<keyword evidence="1" id="KW-0234">DNA repair</keyword>
<proteinExistence type="inferred from homology"/>
<gene>
    <name evidence="4" type="ORF">OCBIM_22015585mg</name>
</gene>
<keyword evidence="1" id="KW-0378">Hydrolase</keyword>
<comment type="catalytic activity">
    <reaction evidence="1">
        <text>ATP + H2O = ADP + phosphate + H(+)</text>
        <dbReference type="Rhea" id="RHEA:13065"/>
        <dbReference type="ChEBI" id="CHEBI:15377"/>
        <dbReference type="ChEBI" id="CHEBI:15378"/>
        <dbReference type="ChEBI" id="CHEBI:30616"/>
        <dbReference type="ChEBI" id="CHEBI:43474"/>
        <dbReference type="ChEBI" id="CHEBI:456216"/>
        <dbReference type="EC" id="5.6.2.3"/>
    </reaction>
</comment>
<feature type="non-terminal residue" evidence="4">
    <location>
        <position position="537"/>
    </location>
</feature>
<keyword evidence="1" id="KW-0547">Nucleotide-binding</keyword>
<protein>
    <recommendedName>
        <fullName evidence="1">ATP-dependent DNA helicase</fullName>
        <ecNumber evidence="1">5.6.2.3</ecNumber>
    </recommendedName>
</protein>